<keyword evidence="2" id="KW-1185">Reference proteome</keyword>
<gene>
    <name evidence="1" type="ORF">ALC60_01086</name>
</gene>
<dbReference type="Proteomes" id="UP000075809">
    <property type="component" value="Unassembled WGS sequence"/>
</dbReference>
<evidence type="ECO:0000313" key="1">
    <source>
        <dbReference type="EMBL" id="KYQ59890.1"/>
    </source>
</evidence>
<sequence length="134" mass="15680">MLPSRFEGPLIEDLRSFETITVDRDTYFRMFTDGYYDNRLHNNIYHHKDNEYFNNQTILKRLKIFELIYSIVGSNDASTRMNPNESVMADKARTAHPSTPVPTQADNPAEDRIRVCRLQSALTSFHRLILLRIS</sequence>
<organism evidence="1 2">
    <name type="scientific">Mycetomoellerius zeteki</name>
    <dbReference type="NCBI Taxonomy" id="64791"/>
    <lineage>
        <taxon>Eukaryota</taxon>
        <taxon>Metazoa</taxon>
        <taxon>Ecdysozoa</taxon>
        <taxon>Arthropoda</taxon>
        <taxon>Hexapoda</taxon>
        <taxon>Insecta</taxon>
        <taxon>Pterygota</taxon>
        <taxon>Neoptera</taxon>
        <taxon>Endopterygota</taxon>
        <taxon>Hymenoptera</taxon>
        <taxon>Apocrita</taxon>
        <taxon>Aculeata</taxon>
        <taxon>Formicoidea</taxon>
        <taxon>Formicidae</taxon>
        <taxon>Myrmicinae</taxon>
        <taxon>Mycetomoellerius</taxon>
    </lineage>
</organism>
<proteinExistence type="predicted"/>
<dbReference type="AlphaFoldDB" id="A0A151XI50"/>
<dbReference type="EMBL" id="KQ982123">
    <property type="protein sequence ID" value="KYQ59890.1"/>
    <property type="molecule type" value="Genomic_DNA"/>
</dbReference>
<accession>A0A151XI50</accession>
<evidence type="ECO:0000313" key="2">
    <source>
        <dbReference type="Proteomes" id="UP000075809"/>
    </source>
</evidence>
<protein>
    <submittedName>
        <fullName evidence="1">Uncharacterized protein</fullName>
    </submittedName>
</protein>
<name>A0A151XI50_9HYME</name>
<reference evidence="1 2" key="1">
    <citation type="submission" date="2015-09" db="EMBL/GenBank/DDBJ databases">
        <title>Trachymyrmex zeteki WGS genome.</title>
        <authorList>
            <person name="Nygaard S."/>
            <person name="Hu H."/>
            <person name="Boomsma J."/>
            <person name="Zhang G."/>
        </authorList>
    </citation>
    <scope>NUCLEOTIDE SEQUENCE [LARGE SCALE GENOMIC DNA]</scope>
    <source>
        <strain evidence="1">Tzet28-1</strain>
        <tissue evidence="1">Whole body</tissue>
    </source>
</reference>